<evidence type="ECO:0000313" key="1">
    <source>
        <dbReference type="EMBL" id="KAI8004001.1"/>
    </source>
</evidence>
<protein>
    <submittedName>
        <fullName evidence="1">Ubiquitin-like-specific protease 2B</fullName>
    </submittedName>
</protein>
<reference evidence="1 2" key="1">
    <citation type="journal article" date="2022" name="Plant J.">
        <title>Chromosome-level genome of Camellia lanceoleosa provides a valuable resource for understanding genome evolution and self-incompatibility.</title>
        <authorList>
            <person name="Gong W."/>
            <person name="Xiao S."/>
            <person name="Wang L."/>
            <person name="Liao Z."/>
            <person name="Chang Y."/>
            <person name="Mo W."/>
            <person name="Hu G."/>
            <person name="Li W."/>
            <person name="Zhao G."/>
            <person name="Zhu H."/>
            <person name="Hu X."/>
            <person name="Ji K."/>
            <person name="Xiang X."/>
            <person name="Song Q."/>
            <person name="Yuan D."/>
            <person name="Jin S."/>
            <person name="Zhang L."/>
        </authorList>
    </citation>
    <scope>NUCLEOTIDE SEQUENCE [LARGE SCALE GENOMIC DNA]</scope>
    <source>
        <strain evidence="1">SQ_2022a</strain>
    </source>
</reference>
<comment type="caution">
    <text evidence="1">The sequence shown here is derived from an EMBL/GenBank/DDBJ whole genome shotgun (WGS) entry which is preliminary data.</text>
</comment>
<sequence>MKSSCQSSDVFDFKEEDKLPELASAKSVSKFENPSANVVVGTEFQQNEMDDNDHNCDNALSYTPPGMEGEDPATKQMCGLDEVLLFNSTSHEQHSQFISDKLKPESSYAQLEPRGSSPGADSPGNSQLNCALQETPSTNESVDVIPEPDESMSESSPSTSDDIPGDDVPLDGHGPLADHCFGGWDMQGDRHVAVVCPGYVVYRGIYYTESVLIFSSSCIELKGSTAYGKQGIFSFQLGINEIVDIESQWCERLDIAMVKLRLISQDTMQAQDVHGTSGIEELQFTIVDLNWYKKQEEILSLDVRYKALWNVVFNTDIGGDGEALPGQNSICIQRKRYFPNFDEPFEEVVYPKGDSDAVSISKRDVDLLQPDTFVNDTIIDFYIKYLKNEMKPEERHRFFFFNSFFFRKLIDLDKDPPSSFEGRAAFQRVRKWTRKVNLFEKDYVLIPVNFNYHWSLIVICHPGEVAKFQDEDVEKSLKVPCILHMDSIKGNHTGLKDFIQSYLWEEWKERQKEASEDISSKFFNLRFVPLELPQQQNSFDCGLFLLHYVERFLDEAPLNFSPFKITKFSNFLNMDWFPAAEPSLKRVHIEKLINKILEGENSPAACSGKPCASNYQANTNMIKTSVEFISERCTPSKSFHGNLSSSRVGQGIEMTLLPTSSQCAADSGLVLREFFEEGVNPGSFFDGQFRTFDRSASFGDFKGAISSMEVDAEAGGQFVYSPSNRTGFQQLAGITPGACGFSYPSRDFGADASWHPGIHQAGHEDINASLETSICASDDSLEVEVKETNIVREDLNVEEKKIDQPRSPSPENVECLTETLVSAPREMLDVADSQPSDHMLDSKTLVSAAREMLSVADSQPPDHMLDSITLVSAASEMLSVIDSQPPDHMLVSKTLASAASEMQSVADSQPPDRMLDSKTLASAASEMQSVADSQPPDQMLDSITLVSAASEMLSVIDSQPPDHMLVSKTLASAASEMQSVADSQPPDHMLDSKTVASAGSEMQSVADSQPPDHMLDSKTLASAASEMQSVADSQPPDHMLDSKTVASAASEMQSVADSQPPDHMLDSKTLASAASEMQSVADSQPPDQMLDSITLVSAASEMLSVIDSQPPDHMLVSKTLASAASEMQSVADSQPRDHMLVSKTVASAASEMQSVADSQPPDHMLDSVTLVSAASEMLSVADSQPPDHMLDSKTLASAASEMQSVADSQPPDHMLHSKTLVSAAGEMLSVADSQPPDHMLDSKTLASAASEMLIVADSQPPDHMLDSKTLVSAPLSVAEYQPPDHMLDSITLVSAASDMLTVTDCQPSNLMLDPKTLVSAPSEMLDVADAETSDHMVDSNGNADHLIPDLSDQGCDVQENGDITCADVSLIGDTKVSESDGQQVLEMIDDNSVSETDVQQTTKRIGDDSVSESDAQLQHEDANKIGHDSVLESDEVQPATAKRIADDLVVTESDEMQAAKKVRLTPPVEEERRQTRSLSKDLQL</sequence>
<keyword evidence="2" id="KW-1185">Reference proteome</keyword>
<keyword evidence="1" id="KW-0645">Protease</keyword>
<gene>
    <name evidence="1" type="ORF">LOK49_LG08G00930</name>
</gene>
<name>A0ACC0GWU7_9ERIC</name>
<proteinExistence type="predicted"/>
<evidence type="ECO:0000313" key="2">
    <source>
        <dbReference type="Proteomes" id="UP001060215"/>
    </source>
</evidence>
<dbReference type="Proteomes" id="UP001060215">
    <property type="component" value="Chromosome 9"/>
</dbReference>
<dbReference type="EMBL" id="CM045766">
    <property type="protein sequence ID" value="KAI8004001.1"/>
    <property type="molecule type" value="Genomic_DNA"/>
</dbReference>
<accession>A0ACC0GWU7</accession>
<organism evidence="1 2">
    <name type="scientific">Camellia lanceoleosa</name>
    <dbReference type="NCBI Taxonomy" id="1840588"/>
    <lineage>
        <taxon>Eukaryota</taxon>
        <taxon>Viridiplantae</taxon>
        <taxon>Streptophyta</taxon>
        <taxon>Embryophyta</taxon>
        <taxon>Tracheophyta</taxon>
        <taxon>Spermatophyta</taxon>
        <taxon>Magnoliopsida</taxon>
        <taxon>eudicotyledons</taxon>
        <taxon>Gunneridae</taxon>
        <taxon>Pentapetalae</taxon>
        <taxon>asterids</taxon>
        <taxon>Ericales</taxon>
        <taxon>Theaceae</taxon>
        <taxon>Camellia</taxon>
    </lineage>
</organism>
<keyword evidence="1" id="KW-0378">Hydrolase</keyword>